<reference evidence="3" key="1">
    <citation type="submission" date="2021-12" db="EMBL/GenBank/DDBJ databases">
        <authorList>
            <person name="Lee J.-H."/>
            <person name="Kim S.-B."/>
        </authorList>
    </citation>
    <scope>NUCLEOTIDE SEQUENCE</scope>
    <source>
        <strain evidence="3">NR30</strain>
    </source>
</reference>
<accession>A0A9Q3ZAM2</accession>
<proteinExistence type="predicted"/>
<feature type="region of interest" description="Disordered" evidence="1">
    <location>
        <begin position="1"/>
        <end position="30"/>
    </location>
</feature>
<evidence type="ECO:0000313" key="3">
    <source>
        <dbReference type="EMBL" id="MCD9875490.1"/>
    </source>
</evidence>
<dbReference type="Gene3D" id="2.80.10.50">
    <property type="match status" value="1"/>
</dbReference>
<dbReference type="EMBL" id="JAJSBI010000008">
    <property type="protein sequence ID" value="MCD9875490.1"/>
    <property type="molecule type" value="Genomic_DNA"/>
</dbReference>
<comment type="caution">
    <text evidence="3">The sequence shown here is derived from an EMBL/GenBank/DDBJ whole genome shotgun (WGS) entry which is preliminary data.</text>
</comment>
<protein>
    <submittedName>
        <fullName evidence="3">RICIN domain-containing protein</fullName>
    </submittedName>
</protein>
<feature type="compositionally biased region" description="Low complexity" evidence="1">
    <location>
        <begin position="360"/>
        <end position="407"/>
    </location>
</feature>
<sequence>MARADGTGNGVETGGGRGSGGVPRQEVHAGASDARLTELLRSSTPTVYPALQELRARHQPSVLAYARLCTASESAARQLAAQAFTLAARQTARGTEPLVPLRLQLLLLTGRTATSWVTGERAGGLDPGLLLLLTTAGPDAPVPPMLTAFRSLPSRAQGLVWYGVVEQESQDRTAALLGLTREDVGHETASALQAMGQACLRSRLAASADPRCGNFGRLIEESVRPDSPRTSTDLRAHMVHCVHCTAAYEELSALRDAPRTALAEGLLPWAGEAYTTSDAPRPEARADVTPDATRAKARADGSPWPPSPRLLLTSIAVGVALAPLLVFLLSQAASPASPPQEAAGAVRTPTIPPQVTVTATVSAVPSPSPSASATSRSPSPTRSRSSSPSKSPSKAPSKSPKPSASPTHAPNGTFAQIVNVASGRCLDVRDGDFENGTDVITAPCSSSRTQRWRVDSARAVVQSSADPEFCLDSRGDVDRGVGIWECGSVYGGNGQNLMFTVDEDGVIRPAVAIETALTPHWGDGLSLRPLDGGAEQRWRAGAS</sequence>
<dbReference type="SUPFAM" id="SSF50370">
    <property type="entry name" value="Ricin B-like lectins"/>
    <property type="match status" value="1"/>
</dbReference>
<name>A0A9Q3ZAM2_9ACTN</name>
<feature type="compositionally biased region" description="Gly residues" evidence="1">
    <location>
        <begin position="7"/>
        <end position="21"/>
    </location>
</feature>
<feature type="region of interest" description="Disordered" evidence="1">
    <location>
        <begin position="273"/>
        <end position="306"/>
    </location>
</feature>
<organism evidence="3 4">
    <name type="scientific">Streptomyces guryensis</name>
    <dbReference type="NCBI Taxonomy" id="2886947"/>
    <lineage>
        <taxon>Bacteria</taxon>
        <taxon>Bacillati</taxon>
        <taxon>Actinomycetota</taxon>
        <taxon>Actinomycetes</taxon>
        <taxon>Kitasatosporales</taxon>
        <taxon>Streptomycetaceae</taxon>
        <taxon>Streptomyces</taxon>
    </lineage>
</organism>
<evidence type="ECO:0000313" key="4">
    <source>
        <dbReference type="Proteomes" id="UP001108029"/>
    </source>
</evidence>
<evidence type="ECO:0000259" key="2">
    <source>
        <dbReference type="SMART" id="SM00458"/>
    </source>
</evidence>
<dbReference type="InterPro" id="IPR000772">
    <property type="entry name" value="Ricin_B_lectin"/>
</dbReference>
<keyword evidence="4" id="KW-1185">Reference proteome</keyword>
<dbReference type="SMART" id="SM00458">
    <property type="entry name" value="RICIN"/>
    <property type="match status" value="1"/>
</dbReference>
<dbReference type="PROSITE" id="PS50231">
    <property type="entry name" value="RICIN_B_LECTIN"/>
    <property type="match status" value="1"/>
</dbReference>
<dbReference type="RefSeq" id="WP_232649608.1">
    <property type="nucleotide sequence ID" value="NZ_JAJSBI010000008.1"/>
</dbReference>
<dbReference type="Pfam" id="PF00652">
    <property type="entry name" value="Ricin_B_lectin"/>
    <property type="match status" value="1"/>
</dbReference>
<feature type="domain" description="Ricin B lectin" evidence="2">
    <location>
        <begin position="411"/>
        <end position="541"/>
    </location>
</feature>
<gene>
    <name evidence="3" type="ORF">LJ657_17830</name>
</gene>
<dbReference type="InterPro" id="IPR035992">
    <property type="entry name" value="Ricin_B-like_lectins"/>
</dbReference>
<dbReference type="AlphaFoldDB" id="A0A9Q3ZAM2"/>
<feature type="compositionally biased region" description="Basic and acidic residues" evidence="1">
    <location>
        <begin position="280"/>
        <end position="299"/>
    </location>
</feature>
<dbReference type="Proteomes" id="UP001108029">
    <property type="component" value="Unassembled WGS sequence"/>
</dbReference>
<feature type="region of interest" description="Disordered" evidence="1">
    <location>
        <begin position="360"/>
        <end position="411"/>
    </location>
</feature>
<evidence type="ECO:0000256" key="1">
    <source>
        <dbReference type="SAM" id="MobiDB-lite"/>
    </source>
</evidence>